<proteinExistence type="predicted"/>
<dbReference type="Proteomes" id="UP000320239">
    <property type="component" value="Unassembled WGS sequence"/>
</dbReference>
<feature type="domain" description="Lipoyl-binding" evidence="8">
    <location>
        <begin position="544"/>
        <end position="625"/>
    </location>
</feature>
<dbReference type="InterPro" id="IPR011053">
    <property type="entry name" value="Single_hybrid_motif"/>
</dbReference>
<dbReference type="OrthoDB" id="249215at2"/>
<evidence type="ECO:0000259" key="8">
    <source>
        <dbReference type="PROSITE" id="PS50968"/>
    </source>
</evidence>
<dbReference type="SUPFAM" id="SSF56059">
    <property type="entry name" value="Glutathione synthetase ATP-binding domain-like"/>
    <property type="match status" value="1"/>
</dbReference>
<dbReference type="Pfam" id="PF00364">
    <property type="entry name" value="Biotin_lipoyl"/>
    <property type="match status" value="1"/>
</dbReference>
<keyword evidence="12" id="KW-1185">Reference proteome</keyword>
<dbReference type="InterPro" id="IPR005482">
    <property type="entry name" value="Biotin_COase_C"/>
</dbReference>
<dbReference type="Pfam" id="PF02786">
    <property type="entry name" value="CPSase_L_D2"/>
    <property type="match status" value="1"/>
</dbReference>
<dbReference type="Pfam" id="PF02785">
    <property type="entry name" value="Biotin_carb_C"/>
    <property type="match status" value="1"/>
</dbReference>
<dbReference type="PROSITE" id="PS50968">
    <property type="entry name" value="BIOTINYL_LIPOYL"/>
    <property type="match status" value="1"/>
</dbReference>
<dbReference type="InterPro" id="IPR000089">
    <property type="entry name" value="Biotin_lipoyl"/>
</dbReference>
<dbReference type="EMBL" id="VIWY01000005">
    <property type="protein sequence ID" value="TWG12519.1"/>
    <property type="molecule type" value="Genomic_DNA"/>
</dbReference>
<dbReference type="Gene3D" id="2.40.50.100">
    <property type="match status" value="1"/>
</dbReference>
<dbReference type="SUPFAM" id="SSF51246">
    <property type="entry name" value="Rudiment single hybrid motif"/>
    <property type="match status" value="1"/>
</dbReference>
<evidence type="ECO:0000256" key="1">
    <source>
        <dbReference type="ARBA" id="ARBA00001953"/>
    </source>
</evidence>
<evidence type="ECO:0000256" key="7">
    <source>
        <dbReference type="SAM" id="MobiDB-lite"/>
    </source>
</evidence>
<dbReference type="SUPFAM" id="SSF52440">
    <property type="entry name" value="PreATP-grasp domain"/>
    <property type="match status" value="1"/>
</dbReference>
<dbReference type="PROSITE" id="PS00866">
    <property type="entry name" value="CPSASE_1"/>
    <property type="match status" value="1"/>
</dbReference>
<dbReference type="SMART" id="SM00878">
    <property type="entry name" value="Biotin_carb_C"/>
    <property type="match status" value="1"/>
</dbReference>
<protein>
    <submittedName>
        <fullName evidence="11">Propionyl-CoA carboxylase alpha chain</fullName>
    </submittedName>
</protein>
<dbReference type="CDD" id="cd06850">
    <property type="entry name" value="biotinyl_domain"/>
    <property type="match status" value="1"/>
</dbReference>
<evidence type="ECO:0000256" key="3">
    <source>
        <dbReference type="ARBA" id="ARBA00022741"/>
    </source>
</evidence>
<evidence type="ECO:0000256" key="4">
    <source>
        <dbReference type="ARBA" id="ARBA00022840"/>
    </source>
</evidence>
<feature type="domain" description="Biotin carboxylation" evidence="10">
    <location>
        <begin position="2"/>
        <end position="421"/>
    </location>
</feature>
<comment type="cofactor">
    <cofactor evidence="1">
        <name>biotin</name>
        <dbReference type="ChEBI" id="CHEBI:57586"/>
    </cofactor>
</comment>
<dbReference type="GO" id="GO:0005524">
    <property type="term" value="F:ATP binding"/>
    <property type="evidence" value="ECO:0007669"/>
    <property type="project" value="UniProtKB-UniRule"/>
</dbReference>
<organism evidence="11 12">
    <name type="scientific">Actinoplanes teichomyceticus</name>
    <dbReference type="NCBI Taxonomy" id="1867"/>
    <lineage>
        <taxon>Bacteria</taxon>
        <taxon>Bacillati</taxon>
        <taxon>Actinomycetota</taxon>
        <taxon>Actinomycetes</taxon>
        <taxon>Micromonosporales</taxon>
        <taxon>Micromonosporaceae</taxon>
        <taxon>Actinoplanes</taxon>
    </lineage>
</organism>
<evidence type="ECO:0000313" key="11">
    <source>
        <dbReference type="EMBL" id="TWG12519.1"/>
    </source>
</evidence>
<keyword evidence="4 6" id="KW-0067">ATP-binding</keyword>
<dbReference type="InterPro" id="IPR016185">
    <property type="entry name" value="PreATP-grasp_dom_sf"/>
</dbReference>
<dbReference type="PROSITE" id="PS50979">
    <property type="entry name" value="BC"/>
    <property type="match status" value="1"/>
</dbReference>
<keyword evidence="5" id="KW-0092">Biotin</keyword>
<evidence type="ECO:0000256" key="6">
    <source>
        <dbReference type="PROSITE-ProRule" id="PRU00409"/>
    </source>
</evidence>
<feature type="region of interest" description="Disordered" evidence="7">
    <location>
        <begin position="628"/>
        <end position="687"/>
    </location>
</feature>
<feature type="domain" description="ATP-grasp" evidence="9">
    <location>
        <begin position="102"/>
        <end position="295"/>
    </location>
</feature>
<gene>
    <name evidence="11" type="ORF">FHX34_105386</name>
</gene>
<dbReference type="Gene3D" id="3.30.470.20">
    <property type="entry name" value="ATP-grasp fold, B domain"/>
    <property type="match status" value="1"/>
</dbReference>
<evidence type="ECO:0000259" key="9">
    <source>
        <dbReference type="PROSITE" id="PS50975"/>
    </source>
</evidence>
<dbReference type="PROSITE" id="PS50975">
    <property type="entry name" value="ATP_GRASP"/>
    <property type="match status" value="1"/>
</dbReference>
<keyword evidence="2" id="KW-0436">Ligase</keyword>
<dbReference type="GO" id="GO:0016874">
    <property type="term" value="F:ligase activity"/>
    <property type="evidence" value="ECO:0007669"/>
    <property type="project" value="UniProtKB-KW"/>
</dbReference>
<dbReference type="GO" id="GO:0046872">
    <property type="term" value="F:metal ion binding"/>
    <property type="evidence" value="ECO:0007669"/>
    <property type="project" value="InterPro"/>
</dbReference>
<evidence type="ECO:0000313" key="12">
    <source>
        <dbReference type="Proteomes" id="UP000320239"/>
    </source>
</evidence>
<dbReference type="Pfam" id="PF00289">
    <property type="entry name" value="Biotin_carb_N"/>
    <property type="match status" value="1"/>
</dbReference>
<dbReference type="InterPro" id="IPR011054">
    <property type="entry name" value="Rudment_hybrid_motif"/>
</dbReference>
<reference evidence="11 12" key="1">
    <citation type="submission" date="2019-06" db="EMBL/GenBank/DDBJ databases">
        <title>Sequencing the genomes of 1000 actinobacteria strains.</title>
        <authorList>
            <person name="Klenk H.-P."/>
        </authorList>
    </citation>
    <scope>NUCLEOTIDE SEQUENCE [LARGE SCALE GENOMIC DNA]</scope>
    <source>
        <strain evidence="11 12">DSM 43866</strain>
    </source>
</reference>
<evidence type="ECO:0000256" key="2">
    <source>
        <dbReference type="ARBA" id="ARBA00022598"/>
    </source>
</evidence>
<dbReference type="SUPFAM" id="SSF51230">
    <property type="entry name" value="Single hybrid motif"/>
    <property type="match status" value="1"/>
</dbReference>
<dbReference type="AlphaFoldDB" id="A0A561VLN7"/>
<dbReference type="InterPro" id="IPR001882">
    <property type="entry name" value="Biotin_BS"/>
</dbReference>
<dbReference type="PANTHER" id="PTHR18866">
    <property type="entry name" value="CARBOXYLASE:PYRUVATE/ACETYL-COA/PROPIONYL-COA CARBOXYLASE"/>
    <property type="match status" value="1"/>
</dbReference>
<dbReference type="InterPro" id="IPR050856">
    <property type="entry name" value="Biotin_carboxylase_complex"/>
</dbReference>
<comment type="caution">
    <text evidence="11">The sequence shown here is derived from an EMBL/GenBank/DDBJ whole genome shotgun (WGS) entry which is preliminary data.</text>
</comment>
<accession>A0A561VLN7</accession>
<dbReference type="PANTHER" id="PTHR18866:SF126">
    <property type="entry name" value="BIOTIN CARBOXYLASE"/>
    <property type="match status" value="1"/>
</dbReference>
<dbReference type="InterPro" id="IPR005479">
    <property type="entry name" value="CPAse_ATP-bd"/>
</dbReference>
<name>A0A561VLN7_ACTTI</name>
<dbReference type="InterPro" id="IPR011764">
    <property type="entry name" value="Biotin_carboxylation_dom"/>
</dbReference>
<evidence type="ECO:0000256" key="5">
    <source>
        <dbReference type="ARBA" id="ARBA00023267"/>
    </source>
</evidence>
<dbReference type="PROSITE" id="PS00867">
    <property type="entry name" value="CPSASE_2"/>
    <property type="match status" value="1"/>
</dbReference>
<dbReference type="InterPro" id="IPR005481">
    <property type="entry name" value="BC-like_N"/>
</dbReference>
<keyword evidence="3 6" id="KW-0547">Nucleotide-binding</keyword>
<sequence>MMIHRLLVANRGEIARRIFRTCRALGIATVAVHTDPDRDLPHVTEADVAVRVESYLDAAGIVAAARRTGADAIHPGYGFLSENAGFARDVPAAGLIWIGPNPEAIEAMGDKIRAKELVARAGVPVLSGDRTFPLLIKAAAGGGGRGMRVVTDPQALGPALRAARAEAAAAFGDGAVFTEPYLPAARHVEVQVLGDAGGRIWILGDRDCSIQRRHQKIVEEAPAPGLPDAVRAALHRHASAAAEAVRYRSAGTVEFLVDRERIFFLEMNTRLQVEHPVTEAVTGLDLVAWQIAIAEGRRLPPAPPAMSGHAVEVRLYAEDPAAGFAPQTGRLRAFDFPAPGVRVDSGVEPGSAVGVHYDAMLAKVVAHGPDRDSAIRLLADALRRAAVHGVTTNLALLRAILADDDFAAGRVDTALLDRRLPAWTGAGTGHTIRKAALAAALGAAVTGAATAPVQARIPAAWRNVPSRERVRTYRCGATAYQVSYTSRGGRLESSWLPGVRVVRADADGRVVLDDHGVRETYRVSVAGGGADVRGPDGAYDFEAVPVFTDPAASVAAGSLLAPMPGLVVAVPVAVGDRVAAGDPVVVLEAMKMQQTLTAPGAGVVAGPIAAVGRQVAAGEVLAVITPPEAREPADAPESPGAVEPPGVPAPVAVTPVVEPSEAAPVAGRSSGIAAASGGVALDPSSGG</sequence>
<dbReference type="InterPro" id="IPR011761">
    <property type="entry name" value="ATP-grasp"/>
</dbReference>
<dbReference type="PROSITE" id="PS00188">
    <property type="entry name" value="BIOTIN"/>
    <property type="match status" value="1"/>
</dbReference>
<evidence type="ECO:0000259" key="10">
    <source>
        <dbReference type="PROSITE" id="PS50979"/>
    </source>
</evidence>
<feature type="compositionally biased region" description="Low complexity" evidence="7">
    <location>
        <begin position="635"/>
        <end position="678"/>
    </location>
</feature>